<organism evidence="1">
    <name type="scientific">Haptolina brevifila</name>
    <dbReference type="NCBI Taxonomy" id="156173"/>
    <lineage>
        <taxon>Eukaryota</taxon>
        <taxon>Haptista</taxon>
        <taxon>Haptophyta</taxon>
        <taxon>Prymnesiophyceae</taxon>
        <taxon>Prymnesiales</taxon>
        <taxon>Prymnesiaceae</taxon>
        <taxon>Haptolina</taxon>
    </lineage>
</organism>
<protein>
    <recommendedName>
        <fullName evidence="2">Protein C10</fullName>
    </recommendedName>
</protein>
<reference evidence="1" key="1">
    <citation type="submission" date="2021-01" db="EMBL/GenBank/DDBJ databases">
        <authorList>
            <person name="Corre E."/>
            <person name="Pelletier E."/>
            <person name="Niang G."/>
            <person name="Scheremetjew M."/>
            <person name="Finn R."/>
            <person name="Kale V."/>
            <person name="Holt S."/>
            <person name="Cochrane G."/>
            <person name="Meng A."/>
            <person name="Brown T."/>
            <person name="Cohen L."/>
        </authorList>
    </citation>
    <scope>NUCLEOTIDE SEQUENCE</scope>
    <source>
        <strain evidence="1">UTEX LB 985</strain>
    </source>
</reference>
<dbReference type="AlphaFoldDB" id="A0A7S2IKM9"/>
<proteinExistence type="predicted"/>
<sequence>MANIFRALVTRRPSPMLLRGGALRGAPALVCASTHRALSSAPAMPGAVPALTLEQALTSTHIILGELQNPATMQQLASVRGAGDTLTKWQQANGILVGATLRVLPQLGFSADGIGLQHYTMAFAERARIDSPEVRTKLQELNASKWSVLLEHAFGCAPAPPMSLAKARELAIDIVDALQEPALLRQVEEARSGLASRLPEAERQHMVARALVSVQAEVVQRHGFDGSAGYAQAQVCLMEHAGDAVVTASVAAATTQLYARAGIDLQAALHQAASGMN</sequence>
<evidence type="ECO:0008006" key="2">
    <source>
        <dbReference type="Google" id="ProtNLM"/>
    </source>
</evidence>
<evidence type="ECO:0000313" key="1">
    <source>
        <dbReference type="EMBL" id="CAD9522072.1"/>
    </source>
</evidence>
<name>A0A7S2IKM9_9EUKA</name>
<gene>
    <name evidence="1" type="ORF">CBRE1094_LOCUS34801</name>
</gene>
<accession>A0A7S2IKM9</accession>
<dbReference type="EMBL" id="HBGU01063862">
    <property type="protein sequence ID" value="CAD9522072.1"/>
    <property type="molecule type" value="Transcribed_RNA"/>
</dbReference>